<dbReference type="InterPro" id="IPR035992">
    <property type="entry name" value="Ricin_B-like_lectins"/>
</dbReference>
<keyword evidence="13" id="KW-1185">Reference proteome</keyword>
<sequence>MASFQAFRRRPCRVFSLRTILVAVPSVWLVVILWTVYNAQVVQQAEYRRQLEEFNRQGDYGKVQAPSEIADVKVRKENHADIRGNHEDSMLFKPLKPQRGAGAKKEHRRRQNVGVVRNVVDEDQLAEQLPDQGNKVLEVDNYGQDGAIESVQDNDNMKEDEEEEESVPRVIQDFIDTGQHGEALFQQPEPQDWDVKENNDHIEFSWSEPVPAPKKKIIKPGIRFDSPKLGEYGKAVRFDPNALSPQDRANFDEGWKNHQYNEFASLQISTQRETPDFRNNVCKQEDYGDLSKLPKASVIICFYNEAWSVLLRTIHSVLSKSPPELIEEIILVDDFSDMVTMHKPLEFYVAQVAKIRLLRMTKRSGLVRARLAGVRRAKAPVLIFLDSHVECATGWLPPLLKAIADHPKVAVTPEIDVIDHKTFAIQAAIDNIGILDFRSFSFDWSPIIPRLQAKRKSAADLIESPTMAGGLFAIRKDYFIQLGTYDTDLELWGGENIELSLKLWMCGGGIMIHPCSRVAHIFRDQSPYLKGSKVNVLNKNSARVAQVWADDYRKIYFKWSPYDEEKYGSVEERLKLKKDLKCRSFSWYVDNIYPEMHVDGTGRYLGQIQDLRGRCIHRASTAANSPLSLISCNRAMRWEMTRIHEIRSKGLCLDHSPRGLIMPNCDLSSQSQRFEYTQDKTIRHPETNTCLTSTQTAVVFMPCTGDTFQTWIWAENPNYMPPQTPHTSL</sequence>
<keyword evidence="10" id="KW-0808">Transferase</keyword>
<dbReference type="RefSeq" id="XP_012940008.1">
    <property type="nucleotide sequence ID" value="XM_013084554.2"/>
</dbReference>
<dbReference type="InterPro" id="IPR001173">
    <property type="entry name" value="Glyco_trans_2-like"/>
</dbReference>
<feature type="domain" description="Ricin B lectin" evidence="12">
    <location>
        <begin position="602"/>
        <end position="714"/>
    </location>
</feature>
<reference evidence="14" key="1">
    <citation type="submission" date="2025-08" db="UniProtKB">
        <authorList>
            <consortium name="RefSeq"/>
        </authorList>
    </citation>
    <scope>IDENTIFICATION</scope>
</reference>
<dbReference type="SMART" id="SM00458">
    <property type="entry name" value="RICIN"/>
    <property type="match status" value="1"/>
</dbReference>
<comment type="pathway">
    <text evidence="10">Protein modification; protein glycosylation.</text>
</comment>
<keyword evidence="10" id="KW-0464">Manganese</keyword>
<evidence type="ECO:0000256" key="1">
    <source>
        <dbReference type="ARBA" id="ARBA00004323"/>
    </source>
</evidence>
<dbReference type="InterPro" id="IPR045885">
    <property type="entry name" value="GalNAc-T"/>
</dbReference>
<keyword evidence="4 10" id="KW-0430">Lectin</keyword>
<keyword evidence="3 10" id="KW-0812">Transmembrane</keyword>
<comment type="similarity">
    <text evidence="2 10">Belongs to the glycosyltransferase 2 family. GalNAc-T subfamily.</text>
</comment>
<dbReference type="InterPro" id="IPR000772">
    <property type="entry name" value="Ricin_B_lectin"/>
</dbReference>
<evidence type="ECO:0000256" key="9">
    <source>
        <dbReference type="ARBA" id="ARBA00023157"/>
    </source>
</evidence>
<protein>
    <recommendedName>
        <fullName evidence="10">Polypeptide N-acetylgalactosaminyltransferase</fullName>
        <ecNumber evidence="10">2.4.1.-</ecNumber>
    </recommendedName>
    <alternativeName>
        <fullName evidence="10">Protein-UDP acetylgalactosaminyltransferase</fullName>
    </alternativeName>
</protein>
<keyword evidence="5" id="KW-0735">Signal-anchor</keyword>
<proteinExistence type="inferred from homology"/>
<evidence type="ECO:0000256" key="7">
    <source>
        <dbReference type="ARBA" id="ARBA00023034"/>
    </source>
</evidence>
<evidence type="ECO:0000256" key="10">
    <source>
        <dbReference type="RuleBase" id="RU361242"/>
    </source>
</evidence>
<keyword evidence="6 10" id="KW-1133">Transmembrane helix</keyword>
<name>A0ABM1A3D6_APLCA</name>
<organism evidence="13 14">
    <name type="scientific">Aplysia californica</name>
    <name type="common">California sea hare</name>
    <dbReference type="NCBI Taxonomy" id="6500"/>
    <lineage>
        <taxon>Eukaryota</taxon>
        <taxon>Metazoa</taxon>
        <taxon>Spiralia</taxon>
        <taxon>Lophotrochozoa</taxon>
        <taxon>Mollusca</taxon>
        <taxon>Gastropoda</taxon>
        <taxon>Heterobranchia</taxon>
        <taxon>Euthyneura</taxon>
        <taxon>Tectipleura</taxon>
        <taxon>Aplysiida</taxon>
        <taxon>Aplysioidea</taxon>
        <taxon>Aplysiidae</taxon>
        <taxon>Aplysia</taxon>
    </lineage>
</organism>
<evidence type="ECO:0000256" key="4">
    <source>
        <dbReference type="ARBA" id="ARBA00022734"/>
    </source>
</evidence>
<dbReference type="CDD" id="cd02510">
    <property type="entry name" value="pp-GalNAc-T"/>
    <property type="match status" value="1"/>
</dbReference>
<dbReference type="Proteomes" id="UP000694888">
    <property type="component" value="Unplaced"/>
</dbReference>
<evidence type="ECO:0000256" key="5">
    <source>
        <dbReference type="ARBA" id="ARBA00022968"/>
    </source>
</evidence>
<keyword evidence="10" id="KW-0328">Glycosyltransferase</keyword>
<dbReference type="EC" id="2.4.1.-" evidence="10"/>
<dbReference type="Pfam" id="PF00535">
    <property type="entry name" value="Glycos_transf_2"/>
    <property type="match status" value="1"/>
</dbReference>
<dbReference type="PANTHER" id="PTHR11675">
    <property type="entry name" value="N-ACETYLGALACTOSAMINYLTRANSFERASE"/>
    <property type="match status" value="1"/>
</dbReference>
<dbReference type="SUPFAM" id="SSF53448">
    <property type="entry name" value="Nucleotide-diphospho-sugar transferases"/>
    <property type="match status" value="1"/>
</dbReference>
<dbReference type="Gene3D" id="3.90.550.10">
    <property type="entry name" value="Spore Coat Polysaccharide Biosynthesis Protein SpsA, Chain A"/>
    <property type="match status" value="1"/>
</dbReference>
<dbReference type="InterPro" id="IPR029044">
    <property type="entry name" value="Nucleotide-diphossugar_trans"/>
</dbReference>
<evidence type="ECO:0000256" key="8">
    <source>
        <dbReference type="ARBA" id="ARBA00023136"/>
    </source>
</evidence>
<evidence type="ECO:0000256" key="11">
    <source>
        <dbReference type="SAM" id="MobiDB-lite"/>
    </source>
</evidence>
<evidence type="ECO:0000313" key="14">
    <source>
        <dbReference type="RefSeq" id="XP_012940008.1"/>
    </source>
</evidence>
<gene>
    <name evidence="14" type="primary">LOC101848598</name>
</gene>
<keyword evidence="8 10" id="KW-0472">Membrane</keyword>
<dbReference type="GeneID" id="101848598"/>
<dbReference type="SUPFAM" id="SSF50370">
    <property type="entry name" value="Ricin B-like lectins"/>
    <property type="match status" value="1"/>
</dbReference>
<feature type="region of interest" description="Disordered" evidence="11">
    <location>
        <begin position="145"/>
        <end position="167"/>
    </location>
</feature>
<comment type="cofactor">
    <cofactor evidence="10">
        <name>Mn(2+)</name>
        <dbReference type="ChEBI" id="CHEBI:29035"/>
    </cofactor>
</comment>
<dbReference type="PROSITE" id="PS50231">
    <property type="entry name" value="RICIN_B_LECTIN"/>
    <property type="match status" value="1"/>
</dbReference>
<comment type="subcellular location">
    <subcellularLocation>
        <location evidence="1 10">Golgi apparatus membrane</location>
        <topology evidence="1 10">Single-pass type II membrane protein</topology>
    </subcellularLocation>
</comment>
<evidence type="ECO:0000256" key="3">
    <source>
        <dbReference type="ARBA" id="ARBA00022692"/>
    </source>
</evidence>
<evidence type="ECO:0000259" key="12">
    <source>
        <dbReference type="SMART" id="SM00458"/>
    </source>
</evidence>
<keyword evidence="9 10" id="KW-1015">Disulfide bond</keyword>
<feature type="transmembrane region" description="Helical" evidence="10">
    <location>
        <begin position="20"/>
        <end position="37"/>
    </location>
</feature>
<dbReference type="Pfam" id="PF00652">
    <property type="entry name" value="Ricin_B_lectin"/>
    <property type="match status" value="1"/>
</dbReference>
<dbReference type="PANTHER" id="PTHR11675:SF131">
    <property type="entry name" value="POLYPEPTIDE N-ACETYLGALACTOSAMINYLTRANSFERASE 9-RELATED"/>
    <property type="match status" value="1"/>
</dbReference>
<evidence type="ECO:0000256" key="2">
    <source>
        <dbReference type="ARBA" id="ARBA00005680"/>
    </source>
</evidence>
<evidence type="ECO:0000256" key="6">
    <source>
        <dbReference type="ARBA" id="ARBA00022989"/>
    </source>
</evidence>
<keyword evidence="7 10" id="KW-0333">Golgi apparatus</keyword>
<evidence type="ECO:0000313" key="13">
    <source>
        <dbReference type="Proteomes" id="UP000694888"/>
    </source>
</evidence>
<dbReference type="Gene3D" id="2.80.10.50">
    <property type="match status" value="1"/>
</dbReference>
<accession>A0ABM1A3D6</accession>